<protein>
    <submittedName>
        <fullName evidence="5">Uncharacterized protein</fullName>
    </submittedName>
</protein>
<organism evidence="5 6">
    <name type="scientific">Ensete ventricosum</name>
    <name type="common">Abyssinian banana</name>
    <name type="synonym">Musa ensete</name>
    <dbReference type="NCBI Taxonomy" id="4639"/>
    <lineage>
        <taxon>Eukaryota</taxon>
        <taxon>Viridiplantae</taxon>
        <taxon>Streptophyta</taxon>
        <taxon>Embryophyta</taxon>
        <taxon>Tracheophyta</taxon>
        <taxon>Spermatophyta</taxon>
        <taxon>Magnoliopsida</taxon>
        <taxon>Liliopsida</taxon>
        <taxon>Zingiberales</taxon>
        <taxon>Musaceae</taxon>
        <taxon>Ensete</taxon>
    </lineage>
</organism>
<evidence type="ECO:0000256" key="4">
    <source>
        <dbReference type="SAM" id="MobiDB-lite"/>
    </source>
</evidence>
<name>A0A426YSD0_ENSVE</name>
<evidence type="ECO:0000313" key="6">
    <source>
        <dbReference type="Proteomes" id="UP000287651"/>
    </source>
</evidence>
<dbReference type="Pfam" id="PF00012">
    <property type="entry name" value="HSP70"/>
    <property type="match status" value="1"/>
</dbReference>
<evidence type="ECO:0000256" key="2">
    <source>
        <dbReference type="ARBA" id="ARBA00022840"/>
    </source>
</evidence>
<evidence type="ECO:0000256" key="1">
    <source>
        <dbReference type="ARBA" id="ARBA00022741"/>
    </source>
</evidence>
<proteinExistence type="predicted"/>
<dbReference type="GO" id="GO:0034663">
    <property type="term" value="C:endoplasmic reticulum chaperone complex"/>
    <property type="evidence" value="ECO:0007669"/>
    <property type="project" value="TreeGrafter"/>
</dbReference>
<evidence type="ECO:0000256" key="3">
    <source>
        <dbReference type="ARBA" id="ARBA00023186"/>
    </source>
</evidence>
<dbReference type="SUPFAM" id="SSF53067">
    <property type="entry name" value="Actin-like ATPase domain"/>
    <property type="match status" value="1"/>
</dbReference>
<feature type="compositionally biased region" description="Polar residues" evidence="4">
    <location>
        <begin position="138"/>
        <end position="180"/>
    </location>
</feature>
<comment type="caution">
    <text evidence="5">The sequence shown here is derived from an EMBL/GenBank/DDBJ whole genome shotgun (WGS) entry which is preliminary data.</text>
</comment>
<dbReference type="PANTHER" id="PTHR45639:SF3">
    <property type="entry name" value="HYPOXIA UP-REGULATED PROTEIN 1"/>
    <property type="match status" value="1"/>
</dbReference>
<accession>A0A426YSD0</accession>
<reference evidence="5 6" key="1">
    <citation type="journal article" date="2014" name="Agronomy (Basel)">
        <title>A Draft Genome Sequence for Ensete ventricosum, the Drought-Tolerant Tree Against Hunger.</title>
        <authorList>
            <person name="Harrison J."/>
            <person name="Moore K.A."/>
            <person name="Paszkiewicz K."/>
            <person name="Jones T."/>
            <person name="Grant M."/>
            <person name="Ambacheew D."/>
            <person name="Muzemil S."/>
            <person name="Studholme D.J."/>
        </authorList>
    </citation>
    <scope>NUCLEOTIDE SEQUENCE [LARGE SCALE GENOMIC DNA]</scope>
</reference>
<dbReference type="PANTHER" id="PTHR45639">
    <property type="entry name" value="HSC70CB, ISOFORM G-RELATED"/>
    <property type="match status" value="1"/>
</dbReference>
<dbReference type="AlphaFoldDB" id="A0A426YSD0"/>
<dbReference type="GO" id="GO:0005524">
    <property type="term" value="F:ATP binding"/>
    <property type="evidence" value="ECO:0007669"/>
    <property type="project" value="UniProtKB-KW"/>
</dbReference>
<evidence type="ECO:0000313" key="5">
    <source>
        <dbReference type="EMBL" id="RRT54653.1"/>
    </source>
</evidence>
<dbReference type="InterPro" id="IPR013126">
    <property type="entry name" value="Hsp_70_fam"/>
</dbReference>
<dbReference type="GO" id="GO:0030968">
    <property type="term" value="P:endoplasmic reticulum unfolded protein response"/>
    <property type="evidence" value="ECO:0007669"/>
    <property type="project" value="TreeGrafter"/>
</dbReference>
<keyword evidence="1" id="KW-0547">Nucleotide-binding</keyword>
<dbReference type="Gene3D" id="3.30.420.40">
    <property type="match status" value="1"/>
</dbReference>
<dbReference type="InterPro" id="IPR043129">
    <property type="entry name" value="ATPase_NBD"/>
</dbReference>
<dbReference type="Gene3D" id="3.90.640.10">
    <property type="entry name" value="Actin, Chain A, domain 4"/>
    <property type="match status" value="1"/>
</dbReference>
<sequence length="205" mass="22838">MVICSLRSILLGNNRCNYSLFVCSRSTISREKFEELCADLWERAFVPVKEVLRHSGLKIDEIYAVELIGGATRVPKLQVTLKSLYFCSRYVTRNLSAPVKANLHFSLSRSGVLSLDRVEAVIEISEWVEVPKKNTTLENNGTNSFNVSTETSPGNSSQDNTENLNSADSINGSSNSTKGEQASDIITEKVLKKKTFRVPLKVYPE</sequence>
<dbReference type="GO" id="GO:0140662">
    <property type="term" value="F:ATP-dependent protein folding chaperone"/>
    <property type="evidence" value="ECO:0007669"/>
    <property type="project" value="InterPro"/>
</dbReference>
<dbReference type="Proteomes" id="UP000287651">
    <property type="component" value="Unassembled WGS sequence"/>
</dbReference>
<dbReference type="EMBL" id="AMZH03010491">
    <property type="protein sequence ID" value="RRT54653.1"/>
    <property type="molecule type" value="Genomic_DNA"/>
</dbReference>
<keyword evidence="3" id="KW-0143">Chaperone</keyword>
<feature type="region of interest" description="Disordered" evidence="4">
    <location>
        <begin position="138"/>
        <end position="184"/>
    </location>
</feature>
<gene>
    <name evidence="5" type="ORF">B296_00045018</name>
</gene>
<keyword evidence="2" id="KW-0067">ATP-binding</keyword>